<reference evidence="1 2" key="1">
    <citation type="journal article" date="2019" name="Commun. Biol.">
        <title>The bagworm genome reveals a unique fibroin gene that provides high tensile strength.</title>
        <authorList>
            <person name="Kono N."/>
            <person name="Nakamura H."/>
            <person name="Ohtoshi R."/>
            <person name="Tomita M."/>
            <person name="Numata K."/>
            <person name="Arakawa K."/>
        </authorList>
    </citation>
    <scope>NUCLEOTIDE SEQUENCE [LARGE SCALE GENOMIC DNA]</scope>
</reference>
<sequence>MDVDYAAPNGINGVAEPGAGAGTGGWSQSAALWCCTSECALVMVGVGVAEGGGAGAGAAPGPAPPSDAYYGEYYPPEYYVPEMCPHPQHPHMCTVHTDYGNSYSIYCPSGDTRLCSDEMKYLLRTVFLVINIICLIHCNQIYPKVQRCPAYCRGRIVVFCRCRWRATAVTWPSLDQREFEFTRGY</sequence>
<name>A0A4C1VGM3_EUMVA</name>
<dbReference type="EMBL" id="BGZK01000343">
    <property type="protein sequence ID" value="GBP38066.1"/>
    <property type="molecule type" value="Genomic_DNA"/>
</dbReference>
<proteinExistence type="predicted"/>
<comment type="caution">
    <text evidence="1">The sequence shown here is derived from an EMBL/GenBank/DDBJ whole genome shotgun (WGS) entry which is preliminary data.</text>
</comment>
<gene>
    <name evidence="1" type="ORF">EVAR_95192_1</name>
</gene>
<dbReference type="AlphaFoldDB" id="A0A4C1VGM3"/>
<evidence type="ECO:0000313" key="2">
    <source>
        <dbReference type="Proteomes" id="UP000299102"/>
    </source>
</evidence>
<accession>A0A4C1VGM3</accession>
<evidence type="ECO:0000313" key="1">
    <source>
        <dbReference type="EMBL" id="GBP38066.1"/>
    </source>
</evidence>
<organism evidence="1 2">
    <name type="scientific">Eumeta variegata</name>
    <name type="common">Bagworm moth</name>
    <name type="synonym">Eumeta japonica</name>
    <dbReference type="NCBI Taxonomy" id="151549"/>
    <lineage>
        <taxon>Eukaryota</taxon>
        <taxon>Metazoa</taxon>
        <taxon>Ecdysozoa</taxon>
        <taxon>Arthropoda</taxon>
        <taxon>Hexapoda</taxon>
        <taxon>Insecta</taxon>
        <taxon>Pterygota</taxon>
        <taxon>Neoptera</taxon>
        <taxon>Endopterygota</taxon>
        <taxon>Lepidoptera</taxon>
        <taxon>Glossata</taxon>
        <taxon>Ditrysia</taxon>
        <taxon>Tineoidea</taxon>
        <taxon>Psychidae</taxon>
        <taxon>Oiketicinae</taxon>
        <taxon>Eumeta</taxon>
    </lineage>
</organism>
<protein>
    <submittedName>
        <fullName evidence="1">Uncharacterized protein</fullName>
    </submittedName>
</protein>
<keyword evidence="2" id="KW-1185">Reference proteome</keyword>
<dbReference type="Proteomes" id="UP000299102">
    <property type="component" value="Unassembled WGS sequence"/>
</dbReference>